<evidence type="ECO:0000313" key="3">
    <source>
        <dbReference type="Proteomes" id="UP001595872"/>
    </source>
</evidence>
<dbReference type="RefSeq" id="WP_378259175.1">
    <property type="nucleotide sequence ID" value="NZ_JBHSIT010000007.1"/>
</dbReference>
<keyword evidence="3" id="KW-1185">Reference proteome</keyword>
<comment type="caution">
    <text evidence="2">The sequence shown here is derived from an EMBL/GenBank/DDBJ whole genome shotgun (WGS) entry which is preliminary data.</text>
</comment>
<organism evidence="2 3">
    <name type="scientific">Actinomadura gamaensis</name>
    <dbReference type="NCBI Taxonomy" id="1763541"/>
    <lineage>
        <taxon>Bacteria</taxon>
        <taxon>Bacillati</taxon>
        <taxon>Actinomycetota</taxon>
        <taxon>Actinomycetes</taxon>
        <taxon>Streptosporangiales</taxon>
        <taxon>Thermomonosporaceae</taxon>
        <taxon>Actinomadura</taxon>
    </lineage>
</organism>
<dbReference type="EMBL" id="JBHSIT010000007">
    <property type="protein sequence ID" value="MFC4910662.1"/>
    <property type="molecule type" value="Genomic_DNA"/>
</dbReference>
<gene>
    <name evidence="2" type="ORF">ACFPCY_25335</name>
</gene>
<feature type="region of interest" description="Disordered" evidence="1">
    <location>
        <begin position="1"/>
        <end position="20"/>
    </location>
</feature>
<protein>
    <submittedName>
        <fullName evidence="2">Protealysin inhibitor emfourin</fullName>
    </submittedName>
</protein>
<dbReference type="Proteomes" id="UP001595872">
    <property type="component" value="Unassembled WGS sequence"/>
</dbReference>
<evidence type="ECO:0000256" key="1">
    <source>
        <dbReference type="SAM" id="MobiDB-lite"/>
    </source>
</evidence>
<sequence length="97" mass="10353">MHITIESVGGFAGTSVPVADYDTADLPKDRADRIREAVARLAAAEDAGRDLGEIGADLPGYRVTTREPGAPERAFEIRGEPHETLVSPLDTLLNPRG</sequence>
<dbReference type="Pfam" id="PF20242">
    <property type="entry name" value="Emfourin"/>
    <property type="match status" value="1"/>
</dbReference>
<reference evidence="3" key="1">
    <citation type="journal article" date="2019" name="Int. J. Syst. Evol. Microbiol.">
        <title>The Global Catalogue of Microorganisms (GCM) 10K type strain sequencing project: providing services to taxonomists for standard genome sequencing and annotation.</title>
        <authorList>
            <consortium name="The Broad Institute Genomics Platform"/>
            <consortium name="The Broad Institute Genome Sequencing Center for Infectious Disease"/>
            <person name="Wu L."/>
            <person name="Ma J."/>
        </authorList>
    </citation>
    <scope>NUCLEOTIDE SEQUENCE [LARGE SCALE GENOMIC DNA]</scope>
    <source>
        <strain evidence="3">KLKA75</strain>
    </source>
</reference>
<proteinExistence type="predicted"/>
<evidence type="ECO:0000313" key="2">
    <source>
        <dbReference type="EMBL" id="MFC4910662.1"/>
    </source>
</evidence>
<name>A0ABV9U2U7_9ACTN</name>
<dbReference type="InterPro" id="IPR049457">
    <property type="entry name" value="Emfourin"/>
</dbReference>
<accession>A0ABV9U2U7</accession>